<keyword evidence="4" id="KW-0479">Metal-binding</keyword>
<evidence type="ECO:0000259" key="14">
    <source>
        <dbReference type="PROSITE" id="PS50157"/>
    </source>
</evidence>
<feature type="compositionally biased region" description="Polar residues" evidence="13">
    <location>
        <begin position="62"/>
        <end position="76"/>
    </location>
</feature>
<dbReference type="GO" id="GO:0003677">
    <property type="term" value="F:DNA binding"/>
    <property type="evidence" value="ECO:0007669"/>
    <property type="project" value="UniProtKB-KW"/>
</dbReference>
<feature type="compositionally biased region" description="Polar residues" evidence="13">
    <location>
        <begin position="950"/>
        <end position="967"/>
    </location>
</feature>
<keyword evidence="9" id="KW-0238">DNA-binding</keyword>
<dbReference type="PROSITE" id="PS00028">
    <property type="entry name" value="ZINC_FINGER_C2H2_1"/>
    <property type="match status" value="3"/>
</dbReference>
<keyword evidence="7" id="KW-0862">Zinc</keyword>
<feature type="compositionally biased region" description="Polar residues" evidence="13">
    <location>
        <begin position="1185"/>
        <end position="1201"/>
    </location>
</feature>
<feature type="compositionally biased region" description="Low complexity" evidence="13">
    <location>
        <begin position="1286"/>
        <end position="1298"/>
    </location>
</feature>
<keyword evidence="6 12" id="KW-0863">Zinc-finger</keyword>
<dbReference type="GO" id="GO:0005634">
    <property type="term" value="C:nucleus"/>
    <property type="evidence" value="ECO:0007669"/>
    <property type="project" value="TreeGrafter"/>
</dbReference>
<name>A0A1S3JKA8_LINAN</name>
<feature type="compositionally biased region" description="Polar residues" evidence="13">
    <location>
        <begin position="540"/>
        <end position="550"/>
    </location>
</feature>
<dbReference type="InParanoid" id="A0A1S3JKA8"/>
<feature type="compositionally biased region" description="Basic and acidic residues" evidence="13">
    <location>
        <begin position="975"/>
        <end position="987"/>
    </location>
</feature>
<feature type="compositionally biased region" description="Basic and acidic residues" evidence="13">
    <location>
        <begin position="1215"/>
        <end position="1252"/>
    </location>
</feature>
<feature type="compositionally biased region" description="Polar residues" evidence="13">
    <location>
        <begin position="1266"/>
        <end position="1284"/>
    </location>
</feature>
<evidence type="ECO:0000313" key="15">
    <source>
        <dbReference type="Proteomes" id="UP000085678"/>
    </source>
</evidence>
<keyword evidence="5" id="KW-0677">Repeat</keyword>
<dbReference type="PANTHER" id="PTHR12487:SF7">
    <property type="entry name" value="PROTEIN TEASHIRT-RELATED"/>
    <property type="match status" value="1"/>
</dbReference>
<keyword evidence="3" id="KW-0678">Repressor</keyword>
<feature type="region of interest" description="Disordered" evidence="13">
    <location>
        <begin position="950"/>
        <end position="1017"/>
    </location>
</feature>
<feature type="compositionally biased region" description="Low complexity" evidence="13">
    <location>
        <begin position="848"/>
        <end position="857"/>
    </location>
</feature>
<keyword evidence="8" id="KW-0805">Transcription regulation</keyword>
<evidence type="ECO:0000256" key="8">
    <source>
        <dbReference type="ARBA" id="ARBA00023015"/>
    </source>
</evidence>
<feature type="compositionally biased region" description="Polar residues" evidence="13">
    <location>
        <begin position="114"/>
        <end position="126"/>
    </location>
</feature>
<feature type="region of interest" description="Disordered" evidence="13">
    <location>
        <begin position="522"/>
        <end position="598"/>
    </location>
</feature>
<gene>
    <name evidence="16" type="primary">LOC106174030</name>
</gene>
<organism evidence="15 16">
    <name type="scientific">Lingula anatina</name>
    <name type="common">Brachiopod</name>
    <name type="synonym">Lingula unguis</name>
    <dbReference type="NCBI Taxonomy" id="7574"/>
    <lineage>
        <taxon>Eukaryota</taxon>
        <taxon>Metazoa</taxon>
        <taxon>Spiralia</taxon>
        <taxon>Lophotrochozoa</taxon>
        <taxon>Brachiopoda</taxon>
        <taxon>Linguliformea</taxon>
        <taxon>Lingulata</taxon>
        <taxon>Lingulida</taxon>
        <taxon>Linguloidea</taxon>
        <taxon>Lingulidae</taxon>
        <taxon>Lingula</taxon>
    </lineage>
</organism>
<dbReference type="RefSeq" id="XP_013410855.1">
    <property type="nucleotide sequence ID" value="XM_013555401.1"/>
</dbReference>
<evidence type="ECO:0000313" key="16">
    <source>
        <dbReference type="RefSeq" id="XP_013410855.1"/>
    </source>
</evidence>
<feature type="region of interest" description="Disordered" evidence="13">
    <location>
        <begin position="1130"/>
        <end position="1305"/>
    </location>
</feature>
<evidence type="ECO:0000256" key="4">
    <source>
        <dbReference type="ARBA" id="ARBA00022723"/>
    </source>
</evidence>
<evidence type="ECO:0000256" key="2">
    <source>
        <dbReference type="ARBA" id="ARBA00022473"/>
    </source>
</evidence>
<proteinExistence type="inferred from homology"/>
<dbReference type="SUPFAM" id="SSF57667">
    <property type="entry name" value="beta-beta-alpha zinc fingers"/>
    <property type="match status" value="1"/>
</dbReference>
<evidence type="ECO:0000256" key="11">
    <source>
        <dbReference type="ARBA" id="ARBA00023242"/>
    </source>
</evidence>
<dbReference type="Proteomes" id="UP000085678">
    <property type="component" value="Unplaced"/>
</dbReference>
<keyword evidence="15" id="KW-1185">Reference proteome</keyword>
<dbReference type="SMART" id="SM00355">
    <property type="entry name" value="ZnF_C2H2"/>
    <property type="match status" value="4"/>
</dbReference>
<keyword evidence="11" id="KW-0539">Nucleus</keyword>
<evidence type="ECO:0000256" key="10">
    <source>
        <dbReference type="ARBA" id="ARBA00023163"/>
    </source>
</evidence>
<dbReference type="GO" id="GO:0000981">
    <property type="term" value="F:DNA-binding transcription factor activity, RNA polymerase II-specific"/>
    <property type="evidence" value="ECO:0007669"/>
    <property type="project" value="TreeGrafter"/>
</dbReference>
<accession>A0A1S3JKA8</accession>
<dbReference type="InterPro" id="IPR013087">
    <property type="entry name" value="Znf_C2H2_type"/>
</dbReference>
<evidence type="ECO:0000256" key="1">
    <source>
        <dbReference type="ARBA" id="ARBA00007158"/>
    </source>
</evidence>
<feature type="compositionally biased region" description="Low complexity" evidence="13">
    <location>
        <begin position="990"/>
        <end position="1005"/>
    </location>
</feature>
<feature type="region of interest" description="Disordered" evidence="13">
    <location>
        <begin position="26"/>
        <end position="76"/>
    </location>
</feature>
<keyword evidence="10" id="KW-0804">Transcription</keyword>
<evidence type="ECO:0000256" key="12">
    <source>
        <dbReference type="PROSITE-ProRule" id="PRU00042"/>
    </source>
</evidence>
<dbReference type="STRING" id="7574.A0A1S3JKA8"/>
<evidence type="ECO:0000256" key="3">
    <source>
        <dbReference type="ARBA" id="ARBA00022491"/>
    </source>
</evidence>
<evidence type="ECO:0000256" key="13">
    <source>
        <dbReference type="SAM" id="MobiDB-lite"/>
    </source>
</evidence>
<dbReference type="Gene3D" id="3.30.160.60">
    <property type="entry name" value="Classic Zinc Finger"/>
    <property type="match status" value="1"/>
</dbReference>
<feature type="compositionally biased region" description="Basic residues" evidence="13">
    <location>
        <begin position="528"/>
        <end position="537"/>
    </location>
</feature>
<dbReference type="InterPro" id="IPR027008">
    <property type="entry name" value="Teashirt_fam"/>
</dbReference>
<feature type="domain" description="C2H2-type" evidence="14">
    <location>
        <begin position="451"/>
        <end position="475"/>
    </location>
</feature>
<sequence length="1404" mass="153931">MPRRKQECPKRHNSEELDIKATGNCLNENLLPDGAGGLSLPGGASDTEEDEEPSDEEEGNATGPSETNYSAVSVKTEQCNEQSVAFLDYHQKNSSKSALRDFLQSKIEGTIGCGNSMSDMFSNMGNSDEEREEEEGDDDDGPLDLSVKPKKPKFSVPIQDTESDAEYLYGMSSLASLERKFGVPWQEKKRKTANRNPSSKRTNEMHKHSKSLQGSYVQLSVGFPSEQSLKCSSSSSAMVGSTVSVPIAATVQNIASSALHSNIQTSADRVAKILDNVKKGLYGGEALEPASVKSNSVTAGSELQKDRLVIRSSLHSNIQSSYETVAKLLKGNSKAGTGKQINLQQESKEKCSVPPQQCSTIWIPKDSSVADPRIGFPGSELANSDSESNFTNFVCSCSQKYYSLYDLSVHIKETGHQPSSNMRNQGAEFPKLVRGQDMWLHHSPEQTRQILRCIKCGESFRSLPDLTVHMMKTEHYQKFFIADRKIYHKANKDEEEMGNPVFKCKVCHLVFADLKNLGTHLAESGHHSQSHSRRLRPKTSLAQSQSGEEVTTSSTSSSTMKKINPTDLGSTKPSSIPKEKLDMETPCSSSATGLSIPASQVVSPSQSVTYMSPFLTTSEPITTVSPMVGLTNMAAALTSASAFKPTTVNHQSHGLSQPSSVEPGGQNIHCRQSFVNVIKDISTGKSVESSISQPYSQLLYGNPLASLAAVATTLSKAETKVTDSSVLVTKTTKAQRSPTVARLLESKRGGGIPAECSLPPTYPLLSTITCENCHKKIEAAMFVDHVRDCINVALTQGTQNGEEIMEKEGDSGQTPARQPVKTVPKELEDKSNPEAATVIVKKEPKSPSPENESLSSSFGGAAHGGLYINPDDEPSSAKNITSSSSLKVLENLFDKYSSSSSNSIVHQSNVPVAAAAATSTVPVRNVLLKGSYYHHWQLQQQHLSRPIIYRQQQAKASHSGYRSQLDQKPNPKSNNNDDDHNDPEPDGGKTPSVSVTAAADSSTSVILPPESSTGVTDSSTILKAMADMTSREEVKVTSTGTGTEILNPLNANETINSKSVLQSLQGLVDHRTSSAEHPLDSLRKLLTRTQVVEIRREYPSSLKASSHYGCIKQKLLDSNDKDNTRDSKLENLDLHHNGDGFNDGNDDADVDDDDDDDVFLPETPNVVKEQIKREEEPKVKEEQTDNTSADSSQQVTQQPNSCYMRLRSRKYLHQHPGDNSKNDTRQTNGESKDEDHNQSRVEADGARSPIKEEVEDEEEEEAEQVASINKNGEVVNETSFSTIEHSAPSPDSSSSNDTNDSRESAKSWDKWVDKFRCENCQRRFVTKGSFRYHQSRCTHLVEKKTKLKGKISLPYDPYQATPYIYMPLDHNSKEHKFYAPLNHPSKFSKYYQLAKELAHKGSNQ</sequence>
<keyword evidence="2" id="KW-0217">Developmental protein</keyword>
<feature type="region of interest" description="Disordered" evidence="13">
    <location>
        <begin position="114"/>
        <end position="156"/>
    </location>
</feature>
<evidence type="ECO:0000256" key="7">
    <source>
        <dbReference type="ARBA" id="ARBA00022833"/>
    </source>
</evidence>
<dbReference type="InterPro" id="IPR036236">
    <property type="entry name" value="Znf_C2H2_sf"/>
</dbReference>
<evidence type="ECO:0000256" key="6">
    <source>
        <dbReference type="ARBA" id="ARBA00022771"/>
    </source>
</evidence>
<dbReference type="GO" id="GO:0008270">
    <property type="term" value="F:zinc ion binding"/>
    <property type="evidence" value="ECO:0007669"/>
    <property type="project" value="UniProtKB-KW"/>
</dbReference>
<dbReference type="OrthoDB" id="5815793at2759"/>
<protein>
    <submittedName>
        <fullName evidence="16">Uncharacterized protein LOC106174030</fullName>
    </submittedName>
</protein>
<feature type="compositionally biased region" description="Basic and acidic residues" evidence="13">
    <location>
        <begin position="1169"/>
        <end position="1183"/>
    </location>
</feature>
<feature type="compositionally biased region" description="Acidic residues" evidence="13">
    <location>
        <begin position="127"/>
        <end position="142"/>
    </location>
</feature>
<feature type="region of interest" description="Disordered" evidence="13">
    <location>
        <begin position="186"/>
        <end position="210"/>
    </location>
</feature>
<feature type="domain" description="C2H2-type" evidence="14">
    <location>
        <begin position="1315"/>
        <end position="1344"/>
    </location>
</feature>
<feature type="compositionally biased region" description="Acidic residues" evidence="13">
    <location>
        <begin position="1253"/>
        <end position="1263"/>
    </location>
</feature>
<comment type="similarity">
    <text evidence="1">Belongs to the teashirt C2H2-type zinc-finger protein family.</text>
</comment>
<evidence type="ECO:0000256" key="9">
    <source>
        <dbReference type="ARBA" id="ARBA00023125"/>
    </source>
</evidence>
<feature type="region of interest" description="Disordered" evidence="13">
    <location>
        <begin position="800"/>
        <end position="879"/>
    </location>
</feature>
<feature type="compositionally biased region" description="Acidic residues" evidence="13">
    <location>
        <begin position="46"/>
        <end position="59"/>
    </location>
</feature>
<dbReference type="PANTHER" id="PTHR12487">
    <property type="entry name" value="TEASHIRT-RELATED"/>
    <property type="match status" value="1"/>
</dbReference>
<feature type="compositionally biased region" description="Basic and acidic residues" evidence="13">
    <location>
        <begin position="823"/>
        <end position="832"/>
    </location>
</feature>
<dbReference type="PROSITE" id="PS50157">
    <property type="entry name" value="ZINC_FINGER_C2H2_2"/>
    <property type="match status" value="2"/>
</dbReference>
<reference evidence="16" key="1">
    <citation type="submission" date="2025-08" db="UniProtKB">
        <authorList>
            <consortium name="RefSeq"/>
        </authorList>
    </citation>
    <scope>IDENTIFICATION</scope>
    <source>
        <tissue evidence="16">Gonads</tissue>
    </source>
</reference>
<evidence type="ECO:0000256" key="5">
    <source>
        <dbReference type="ARBA" id="ARBA00022737"/>
    </source>
</evidence>
<dbReference type="KEGG" id="lak:106174030"/>
<dbReference type="GeneID" id="106174030"/>
<feature type="compositionally biased region" description="Acidic residues" evidence="13">
    <location>
        <begin position="1144"/>
        <end position="1159"/>
    </location>
</feature>